<dbReference type="InterPro" id="IPR016024">
    <property type="entry name" value="ARM-type_fold"/>
</dbReference>
<dbReference type="AlphaFoldDB" id="A0A645D1S9"/>
<gene>
    <name evidence="1" type="ORF">SDC9_130081</name>
</gene>
<dbReference type="Gene3D" id="1.25.10.90">
    <property type="match status" value="1"/>
</dbReference>
<accession>A0A645D1S9</accession>
<dbReference type="SUPFAM" id="SSF48371">
    <property type="entry name" value="ARM repeat"/>
    <property type="match status" value="1"/>
</dbReference>
<dbReference type="EMBL" id="VSSQ01031927">
    <property type="protein sequence ID" value="MPM83018.1"/>
    <property type="molecule type" value="Genomic_DNA"/>
</dbReference>
<protein>
    <recommendedName>
        <fullName evidence="2">DNA alkylation repair enzyme</fullName>
    </recommendedName>
</protein>
<evidence type="ECO:0008006" key="2">
    <source>
        <dbReference type="Google" id="ProtNLM"/>
    </source>
</evidence>
<evidence type="ECO:0000313" key="1">
    <source>
        <dbReference type="EMBL" id="MPM83018.1"/>
    </source>
</evidence>
<sequence length="103" mass="12058">MAISHYMKIDYCQRVFAEIDQIKQTDYYVKMAIAWALSVYYINFPQPTISYLQSCQLSPEIIQKTIQKICDSHRIAADKKIELRMISRNLTAARETEEHSPIV</sequence>
<proteinExistence type="predicted"/>
<organism evidence="1">
    <name type="scientific">bioreactor metagenome</name>
    <dbReference type="NCBI Taxonomy" id="1076179"/>
    <lineage>
        <taxon>unclassified sequences</taxon>
        <taxon>metagenomes</taxon>
        <taxon>ecological metagenomes</taxon>
    </lineage>
</organism>
<comment type="caution">
    <text evidence="1">The sequence shown here is derived from an EMBL/GenBank/DDBJ whole genome shotgun (WGS) entry which is preliminary data.</text>
</comment>
<name>A0A645D1S9_9ZZZZ</name>
<reference evidence="1" key="1">
    <citation type="submission" date="2019-08" db="EMBL/GenBank/DDBJ databases">
        <authorList>
            <person name="Kucharzyk K."/>
            <person name="Murdoch R.W."/>
            <person name="Higgins S."/>
            <person name="Loffler F."/>
        </authorList>
    </citation>
    <scope>NUCLEOTIDE SEQUENCE</scope>
</reference>